<organism evidence="1 2">
    <name type="scientific">Rhododendron griersonianum</name>
    <dbReference type="NCBI Taxonomy" id="479676"/>
    <lineage>
        <taxon>Eukaryota</taxon>
        <taxon>Viridiplantae</taxon>
        <taxon>Streptophyta</taxon>
        <taxon>Embryophyta</taxon>
        <taxon>Tracheophyta</taxon>
        <taxon>Spermatophyta</taxon>
        <taxon>Magnoliopsida</taxon>
        <taxon>eudicotyledons</taxon>
        <taxon>Gunneridae</taxon>
        <taxon>Pentapetalae</taxon>
        <taxon>asterids</taxon>
        <taxon>Ericales</taxon>
        <taxon>Ericaceae</taxon>
        <taxon>Ericoideae</taxon>
        <taxon>Rhodoreae</taxon>
        <taxon>Rhododendron</taxon>
    </lineage>
</organism>
<sequence>MATPGSSSSSSAAAAEKSAFVLVENLKHEFEWYAFNISDDVEVNKPPPSILHYSIWKDFHQDHGSKAVVKFKPPSATVKIEEEELGHCWAILGLEDNKKKTIYRICFEDQMFQLTEDKAVVKSVGRLSRADVLTSDPTGKTMWESLDSMPNYLSYLNAHIVPLSDKVYCLGGLTEVNHDQSPWAMSYDRRLEAWQCLPDPPRLPKGGLVDGIFSTSATLGIGSTSSTAPRLCIVVGLPQQGLIQFYYADTGEWVEEEFRCCRFFHPKDLCGKPVAVGNTLYWYVVGTKLLGGYDLQTKTWSVGHIAIHDDWDYVKDDNGYKDPPPSLAHIGGDMFCLLWVSPQVPIQIMDISRIHCMKFRVTAAATNGCPDEGIIPVEATILSCQYYFISGGSKTYCDGLVV</sequence>
<dbReference type="InterPro" id="IPR015915">
    <property type="entry name" value="Kelch-typ_b-propeller"/>
</dbReference>
<protein>
    <submittedName>
        <fullName evidence="1">Uncharacterized protein</fullName>
    </submittedName>
</protein>
<dbReference type="AlphaFoldDB" id="A0AAV6IA67"/>
<evidence type="ECO:0000313" key="1">
    <source>
        <dbReference type="EMBL" id="KAG5524259.1"/>
    </source>
</evidence>
<accession>A0AAV6IA67</accession>
<comment type="caution">
    <text evidence="1">The sequence shown here is derived from an EMBL/GenBank/DDBJ whole genome shotgun (WGS) entry which is preliminary data.</text>
</comment>
<dbReference type="Proteomes" id="UP000823749">
    <property type="component" value="Chromosome 11"/>
</dbReference>
<keyword evidence="2" id="KW-1185">Reference proteome</keyword>
<evidence type="ECO:0000313" key="2">
    <source>
        <dbReference type="Proteomes" id="UP000823749"/>
    </source>
</evidence>
<dbReference type="SUPFAM" id="SSF117281">
    <property type="entry name" value="Kelch motif"/>
    <property type="match status" value="1"/>
</dbReference>
<dbReference type="EMBL" id="JACTNZ010000011">
    <property type="protein sequence ID" value="KAG5524259.1"/>
    <property type="molecule type" value="Genomic_DNA"/>
</dbReference>
<name>A0AAV6IA67_9ERIC</name>
<dbReference type="Gene3D" id="2.120.10.80">
    <property type="entry name" value="Kelch-type beta propeller"/>
    <property type="match status" value="1"/>
</dbReference>
<reference evidence="1" key="1">
    <citation type="submission" date="2020-08" db="EMBL/GenBank/DDBJ databases">
        <title>Plant Genome Project.</title>
        <authorList>
            <person name="Zhang R.-G."/>
        </authorList>
    </citation>
    <scope>NUCLEOTIDE SEQUENCE</scope>
    <source>
        <strain evidence="1">WSP0</strain>
        <tissue evidence="1">Leaf</tissue>
    </source>
</reference>
<gene>
    <name evidence="1" type="ORF">RHGRI_031061</name>
</gene>
<proteinExistence type="predicted"/>